<dbReference type="Pfam" id="PF12158">
    <property type="entry name" value="DUF3592"/>
    <property type="match status" value="1"/>
</dbReference>
<keyword evidence="1" id="KW-1133">Transmembrane helix</keyword>
<evidence type="ECO:0000313" key="4">
    <source>
        <dbReference type="Proteomes" id="UP000644610"/>
    </source>
</evidence>
<protein>
    <recommendedName>
        <fullName evidence="2">DUF3592 domain-containing protein</fullName>
    </recommendedName>
</protein>
<dbReference type="InterPro" id="IPR021994">
    <property type="entry name" value="DUF3592"/>
</dbReference>
<keyword evidence="4" id="KW-1185">Reference proteome</keyword>
<sequence>MKNLSRAGWRAFLRAGTASNSTSSFPRRRYDDDENTVRHSPVIEFSTEDGQVVRARSPRESTEPFVVGSTVPILYDPGAPKVVKITSGQGSGSAGGPRLVVGILGLATTWIIAWDFISQKL</sequence>
<dbReference type="Proteomes" id="UP000644610">
    <property type="component" value="Unassembled WGS sequence"/>
</dbReference>
<dbReference type="AlphaFoldDB" id="A0A8J3V309"/>
<dbReference type="EMBL" id="BOOQ01000038">
    <property type="protein sequence ID" value="GII49050.1"/>
    <property type="molecule type" value="Genomic_DNA"/>
</dbReference>
<feature type="transmembrane region" description="Helical" evidence="1">
    <location>
        <begin position="99"/>
        <end position="117"/>
    </location>
</feature>
<evidence type="ECO:0000259" key="2">
    <source>
        <dbReference type="Pfam" id="PF12158"/>
    </source>
</evidence>
<reference evidence="3" key="1">
    <citation type="submission" date="2021-01" db="EMBL/GenBank/DDBJ databases">
        <title>Whole genome shotgun sequence of Planotetraspora silvatica NBRC 100141.</title>
        <authorList>
            <person name="Komaki H."/>
            <person name="Tamura T."/>
        </authorList>
    </citation>
    <scope>NUCLEOTIDE SEQUENCE</scope>
    <source>
        <strain evidence="3">NBRC 100141</strain>
    </source>
</reference>
<comment type="caution">
    <text evidence="3">The sequence shown here is derived from an EMBL/GenBank/DDBJ whole genome shotgun (WGS) entry which is preliminary data.</text>
</comment>
<keyword evidence="1" id="KW-0472">Membrane</keyword>
<evidence type="ECO:0000313" key="3">
    <source>
        <dbReference type="EMBL" id="GII49050.1"/>
    </source>
</evidence>
<name>A0A8J3V309_9ACTN</name>
<organism evidence="3 4">
    <name type="scientific">Planotetraspora silvatica</name>
    <dbReference type="NCBI Taxonomy" id="234614"/>
    <lineage>
        <taxon>Bacteria</taxon>
        <taxon>Bacillati</taxon>
        <taxon>Actinomycetota</taxon>
        <taxon>Actinomycetes</taxon>
        <taxon>Streptosporangiales</taxon>
        <taxon>Streptosporangiaceae</taxon>
        <taxon>Planotetraspora</taxon>
    </lineage>
</organism>
<keyword evidence="1" id="KW-0812">Transmembrane</keyword>
<feature type="domain" description="DUF3592" evidence="2">
    <location>
        <begin position="27"/>
        <end position="87"/>
    </location>
</feature>
<evidence type="ECO:0000256" key="1">
    <source>
        <dbReference type="SAM" id="Phobius"/>
    </source>
</evidence>
<proteinExistence type="predicted"/>
<gene>
    <name evidence="3" type="ORF">Psi02_54740</name>
</gene>
<accession>A0A8J3V309</accession>